<feature type="region of interest" description="Disordered" evidence="4">
    <location>
        <begin position="381"/>
        <end position="408"/>
    </location>
</feature>
<evidence type="ECO:0000256" key="2">
    <source>
        <dbReference type="ARBA" id="ARBA00023054"/>
    </source>
</evidence>
<sequence length="702" mass="80339">MHQLLKILPFLLVLAPVCAIDGPSASGAGGTSDAPGFKSVMLRTHSLYHPYLDQDIQSRWFDFGGDTVINTNKHIRLTHDRPGQSGWLFSRLPLSITNFEIEVTFKISGSSTGVSGDGFAMWITKERAVQGPVFGFIDKFEGLGIFFDTYKNSRPGQFPLVTAMLGDGMTSYDNAHDGMANDIGSCTARGIRGANIPTKAKLTYYKDNYLELELQYQKEGEWTSCFNIKNVALPSLSYLGFTALTGEVSDNHDIIAALYPSDQVGSFLHKNPRADHGDGFWSRYSFSSQYVWADMPGLLHGESNKGDQDSNAREQRTILLNFSWHIVDYYLYYIFLHTRFLRSLAFDSKQSWTPTLMSNQPIKSQFQYGLNIKKKQLEKSSRSRIRFDTDDEEALPDPKQEVNRQLKFSDNISAHPVEEVDPSTYEYDEVFDNMKVGEQKKRAAEEIERKERKPKYMENLLAAAEVRKRDFLMAQEKMLQREREAEGEMYKDKEKFVTTAYIQQQQELKKLEAEEEAREAALRSKSRGMATFYRNILDRNEQNHELAVEAASNKQNLIGPLRKETTEKSDIEKANEATQKLGTNVVLNDEGKIVDKRQLLAAGLNTGECSSSHLATTETSTREARKIYQSNRYNNKESRTRQSRMVEEQLAQNMKRDREEEVLKQQELEERIKRTKTESEVLSARERYLARKKQQLEQQSAV</sequence>
<dbReference type="GO" id="GO:0016020">
    <property type="term" value="C:membrane"/>
    <property type="evidence" value="ECO:0007669"/>
    <property type="project" value="InterPro"/>
</dbReference>
<feature type="coiled-coil region" evidence="3">
    <location>
        <begin position="651"/>
        <end position="685"/>
    </location>
</feature>
<gene>
    <name evidence="7" type="ORF">NEOLI_001319</name>
</gene>
<protein>
    <submittedName>
        <fullName evidence="7">L-type lectin-like domain-containing protein</fullName>
    </submittedName>
</protein>
<dbReference type="InterPro" id="IPR013320">
    <property type="entry name" value="ConA-like_dom_sf"/>
</dbReference>
<proteinExistence type="inferred from homology"/>
<evidence type="ECO:0000256" key="4">
    <source>
        <dbReference type="SAM" id="MobiDB-lite"/>
    </source>
</evidence>
<feature type="domain" description="L-type lectin-like" evidence="6">
    <location>
        <begin position="39"/>
        <end position="262"/>
    </location>
</feature>
<dbReference type="InterPro" id="IPR005052">
    <property type="entry name" value="Lectin_leg"/>
</dbReference>
<name>A0A1U7LPR9_NEOID</name>
<keyword evidence="7" id="KW-0430">Lectin</keyword>
<dbReference type="CDD" id="cd07308">
    <property type="entry name" value="lectin_leg-like"/>
    <property type="match status" value="1"/>
</dbReference>
<organism evidence="7 8">
    <name type="scientific">Neolecta irregularis (strain DAH-3)</name>
    <dbReference type="NCBI Taxonomy" id="1198029"/>
    <lineage>
        <taxon>Eukaryota</taxon>
        <taxon>Fungi</taxon>
        <taxon>Dikarya</taxon>
        <taxon>Ascomycota</taxon>
        <taxon>Taphrinomycotina</taxon>
        <taxon>Neolectales</taxon>
        <taxon>Neolectaceae</taxon>
        <taxon>Neolecta</taxon>
    </lineage>
</organism>
<evidence type="ECO:0000256" key="5">
    <source>
        <dbReference type="SAM" id="SignalP"/>
    </source>
</evidence>
<evidence type="ECO:0000256" key="1">
    <source>
        <dbReference type="ARBA" id="ARBA00010126"/>
    </source>
</evidence>
<evidence type="ECO:0000313" key="8">
    <source>
        <dbReference type="Proteomes" id="UP000186594"/>
    </source>
</evidence>
<keyword evidence="8" id="KW-1185">Reference proteome</keyword>
<dbReference type="STRING" id="1198029.A0A1U7LPR9"/>
<comment type="caution">
    <text evidence="7">The sequence shown here is derived from an EMBL/GenBank/DDBJ whole genome shotgun (WGS) entry which is preliminary data.</text>
</comment>
<accession>A0A1U7LPR9</accession>
<feature type="chain" id="PRO_5012007453" evidence="5">
    <location>
        <begin position="20"/>
        <end position="702"/>
    </location>
</feature>
<feature type="signal peptide" evidence="5">
    <location>
        <begin position="1"/>
        <end position="19"/>
    </location>
</feature>
<dbReference type="PROSITE" id="PS51328">
    <property type="entry name" value="L_LECTIN_LIKE"/>
    <property type="match status" value="1"/>
</dbReference>
<dbReference type="InterPro" id="IPR018612">
    <property type="entry name" value="NSRP1_N"/>
</dbReference>
<dbReference type="Pfam" id="PF03388">
    <property type="entry name" value="Lectin_leg-like"/>
    <property type="match status" value="1"/>
</dbReference>
<evidence type="ECO:0000256" key="3">
    <source>
        <dbReference type="SAM" id="Coils"/>
    </source>
</evidence>
<dbReference type="Gene3D" id="2.60.120.200">
    <property type="match status" value="1"/>
</dbReference>
<evidence type="ECO:0000259" key="6">
    <source>
        <dbReference type="PROSITE" id="PS51328"/>
    </source>
</evidence>
<dbReference type="PANTHER" id="PTHR47845">
    <property type="entry name" value="NUCLEAR SPECKLE SPLICING REGULATORY PROTEIN 1 HOMOLOG"/>
    <property type="match status" value="1"/>
</dbReference>
<dbReference type="OrthoDB" id="270293at2759"/>
<dbReference type="EMBL" id="LXFE01000695">
    <property type="protein sequence ID" value="OLL24655.1"/>
    <property type="molecule type" value="Genomic_DNA"/>
</dbReference>
<reference evidence="7 8" key="1">
    <citation type="submission" date="2016-04" db="EMBL/GenBank/DDBJ databases">
        <title>Evolutionary innovation and constraint leading to complex multicellularity in the Ascomycota.</title>
        <authorList>
            <person name="Cisse O."/>
            <person name="Nguyen A."/>
            <person name="Hewitt D.A."/>
            <person name="Jedd G."/>
            <person name="Stajich J.E."/>
        </authorList>
    </citation>
    <scope>NUCLEOTIDE SEQUENCE [LARGE SCALE GENOMIC DNA]</scope>
    <source>
        <strain evidence="7 8">DAH-3</strain>
    </source>
</reference>
<dbReference type="GO" id="GO:0030246">
    <property type="term" value="F:carbohydrate binding"/>
    <property type="evidence" value="ECO:0007669"/>
    <property type="project" value="UniProtKB-KW"/>
</dbReference>
<dbReference type="GO" id="GO:0000381">
    <property type="term" value="P:regulation of alternative mRNA splicing, via spliceosome"/>
    <property type="evidence" value="ECO:0007669"/>
    <property type="project" value="InterPro"/>
</dbReference>
<dbReference type="InterPro" id="IPR053246">
    <property type="entry name" value="NS_splicing_regulatory_protein"/>
</dbReference>
<dbReference type="Proteomes" id="UP000186594">
    <property type="component" value="Unassembled WGS sequence"/>
</dbReference>
<dbReference type="SUPFAM" id="SSF49899">
    <property type="entry name" value="Concanavalin A-like lectins/glucanases"/>
    <property type="match status" value="1"/>
</dbReference>
<dbReference type="PANTHER" id="PTHR47845:SF1">
    <property type="entry name" value="NUCLEAR SPECKLE SPLICING REGULATORY PROTEIN 1 HOMOLOG"/>
    <property type="match status" value="1"/>
</dbReference>
<dbReference type="FunFam" id="2.60.120.200:FF:000095">
    <property type="entry name" value="Lectin family integral membrane protein"/>
    <property type="match status" value="1"/>
</dbReference>
<dbReference type="AlphaFoldDB" id="A0A1U7LPR9"/>
<comment type="similarity">
    <text evidence="1">Belongs to the NSRP1 family.</text>
</comment>
<keyword evidence="5" id="KW-0732">Signal</keyword>
<dbReference type="Pfam" id="PF09745">
    <property type="entry name" value="NSRP1_N"/>
    <property type="match status" value="1"/>
</dbReference>
<evidence type="ECO:0000313" key="7">
    <source>
        <dbReference type="EMBL" id="OLL24655.1"/>
    </source>
</evidence>
<keyword evidence="2 3" id="KW-0175">Coiled coil</keyword>